<reference evidence="1" key="2">
    <citation type="journal article" date="2013" name="Mar. Genomics">
        <title>Expression of sulfatases in Rhodopirellula baltica and the diversity of sulfatases in the genus Rhodopirellula.</title>
        <authorList>
            <person name="Wegner C.E."/>
            <person name="Richter-Heitmann T."/>
            <person name="Klindworth A."/>
            <person name="Klockow C."/>
            <person name="Richter M."/>
            <person name="Achstetter T."/>
            <person name="Glockner F.O."/>
            <person name="Harder J."/>
        </authorList>
    </citation>
    <scope>NUCLEOTIDE SEQUENCE [LARGE SCALE GENOMIC DNA]</scope>
    <source>
        <strain evidence="1">6C</strain>
    </source>
</reference>
<evidence type="ECO:0000313" key="2">
    <source>
        <dbReference type="Proteomes" id="UP000011529"/>
    </source>
</evidence>
<sequence length="144" mass="16028">MAGESNRKSEQSVLDANGRNLLRVSNSDIYEGPLLLPESIADLLPDVFLPALYGITEVDITLGSVDANDLADISQLPDVRVLRLGPVIRPPECLPIIRDMKQLDTLVITDDFGHDFDSSVVSFFETQLPSINVIDQTQYRRTMR</sequence>
<organism evidence="1 2">
    <name type="scientific">Rhodopirellula europaea 6C</name>
    <dbReference type="NCBI Taxonomy" id="1263867"/>
    <lineage>
        <taxon>Bacteria</taxon>
        <taxon>Pseudomonadati</taxon>
        <taxon>Planctomycetota</taxon>
        <taxon>Planctomycetia</taxon>
        <taxon>Pirellulales</taxon>
        <taxon>Pirellulaceae</taxon>
        <taxon>Rhodopirellula</taxon>
    </lineage>
</organism>
<evidence type="ECO:0000313" key="1">
    <source>
        <dbReference type="EMBL" id="EMB15340.1"/>
    </source>
</evidence>
<proteinExistence type="predicted"/>
<keyword evidence="2" id="KW-1185">Reference proteome</keyword>
<dbReference type="EMBL" id="ANMO01000178">
    <property type="protein sequence ID" value="EMB15340.1"/>
    <property type="molecule type" value="Genomic_DNA"/>
</dbReference>
<dbReference type="Proteomes" id="UP000011529">
    <property type="component" value="Unassembled WGS sequence"/>
</dbReference>
<dbReference type="PATRIC" id="fig|1263867.3.peg.4201"/>
<reference evidence="1" key="1">
    <citation type="submission" date="2012-11" db="EMBL/GenBank/DDBJ databases">
        <title>Permanent draft genomes of Rhodopirellula europaea strain SH398 and 6C.</title>
        <authorList>
            <person name="Richter M."/>
            <person name="Richter-Heitmann T."/>
            <person name="Frank C."/>
            <person name="Harder J."/>
            <person name="Glockner F.O."/>
        </authorList>
    </citation>
    <scope>NUCLEOTIDE SEQUENCE</scope>
    <source>
        <strain evidence="1">6C</strain>
    </source>
</reference>
<name>M2ADZ3_9BACT</name>
<protein>
    <submittedName>
        <fullName evidence="1">Uncharacterized protein</fullName>
    </submittedName>
</protein>
<comment type="caution">
    <text evidence="1">The sequence shown here is derived from an EMBL/GenBank/DDBJ whole genome shotgun (WGS) entry which is preliminary data.</text>
</comment>
<accession>M2ADZ3</accession>
<dbReference type="AlphaFoldDB" id="M2ADZ3"/>
<gene>
    <name evidence="1" type="ORF">RE6C_03926</name>
</gene>